<keyword evidence="2" id="KW-1003">Cell membrane</keyword>
<evidence type="ECO:0000313" key="8">
    <source>
        <dbReference type="EMBL" id="GEK92392.1"/>
    </source>
</evidence>
<dbReference type="InterPro" id="IPR036259">
    <property type="entry name" value="MFS_trans_sf"/>
</dbReference>
<organism evidence="8 9">
    <name type="scientific">Gluconobacter wancherniae NBRC 103581</name>
    <dbReference type="NCBI Taxonomy" id="656744"/>
    <lineage>
        <taxon>Bacteria</taxon>
        <taxon>Pseudomonadati</taxon>
        <taxon>Pseudomonadota</taxon>
        <taxon>Alphaproteobacteria</taxon>
        <taxon>Acetobacterales</taxon>
        <taxon>Acetobacteraceae</taxon>
        <taxon>Gluconobacter</taxon>
    </lineage>
</organism>
<feature type="transmembrane region" description="Helical" evidence="6">
    <location>
        <begin position="145"/>
        <end position="164"/>
    </location>
</feature>
<dbReference type="EMBL" id="BJUZ01000001">
    <property type="protein sequence ID" value="GEK92392.1"/>
    <property type="molecule type" value="Genomic_DNA"/>
</dbReference>
<comment type="caution">
    <text evidence="8">The sequence shown here is derived from an EMBL/GenBank/DDBJ whole genome shotgun (WGS) entry which is preliminary data.</text>
</comment>
<dbReference type="PANTHER" id="PTHR43124:SF3">
    <property type="entry name" value="CHLORAMPHENICOL EFFLUX PUMP RV0191"/>
    <property type="match status" value="1"/>
</dbReference>
<feature type="domain" description="Major facilitator superfamily (MFS) profile" evidence="7">
    <location>
        <begin position="1"/>
        <end position="292"/>
    </location>
</feature>
<evidence type="ECO:0000259" key="7">
    <source>
        <dbReference type="PROSITE" id="PS50850"/>
    </source>
</evidence>
<keyword evidence="3 6" id="KW-0812">Transmembrane</keyword>
<proteinExistence type="predicted"/>
<name>A0A511AXP6_9PROT</name>
<reference evidence="8 9" key="1">
    <citation type="submission" date="2019-07" db="EMBL/GenBank/DDBJ databases">
        <title>Whole genome shotgun sequence of Gluconobacter wancherniae NBRC 103581.</title>
        <authorList>
            <person name="Hosoyama A."/>
            <person name="Uohara A."/>
            <person name="Ohji S."/>
            <person name="Ichikawa N."/>
        </authorList>
    </citation>
    <scope>NUCLEOTIDE SEQUENCE [LARGE SCALE GENOMIC DNA]</scope>
    <source>
        <strain evidence="8 9">NBRC 103581</strain>
    </source>
</reference>
<evidence type="ECO:0000256" key="4">
    <source>
        <dbReference type="ARBA" id="ARBA00022989"/>
    </source>
</evidence>
<feature type="transmembrane region" description="Helical" evidence="6">
    <location>
        <begin position="268"/>
        <end position="291"/>
    </location>
</feature>
<keyword evidence="9" id="KW-1185">Reference proteome</keyword>
<dbReference type="InterPro" id="IPR050189">
    <property type="entry name" value="MFS_Efflux_Transporters"/>
</dbReference>
<dbReference type="InterPro" id="IPR020846">
    <property type="entry name" value="MFS_dom"/>
</dbReference>
<protein>
    <submittedName>
        <fullName evidence="8">MFS transporter</fullName>
    </submittedName>
</protein>
<dbReference type="Proteomes" id="UP000321230">
    <property type="component" value="Unassembled WGS sequence"/>
</dbReference>
<evidence type="ECO:0000256" key="3">
    <source>
        <dbReference type="ARBA" id="ARBA00022692"/>
    </source>
</evidence>
<dbReference type="PANTHER" id="PTHR43124">
    <property type="entry name" value="PURINE EFFLUX PUMP PBUE"/>
    <property type="match status" value="1"/>
</dbReference>
<keyword evidence="4 6" id="KW-1133">Transmembrane helix</keyword>
<evidence type="ECO:0000313" key="9">
    <source>
        <dbReference type="Proteomes" id="UP000321230"/>
    </source>
</evidence>
<evidence type="ECO:0000256" key="6">
    <source>
        <dbReference type="SAM" id="Phobius"/>
    </source>
</evidence>
<dbReference type="Gene3D" id="1.20.1250.20">
    <property type="entry name" value="MFS general substrate transporter like domains"/>
    <property type="match status" value="1"/>
</dbReference>
<keyword evidence="5 6" id="KW-0472">Membrane</keyword>
<dbReference type="GO" id="GO:0022857">
    <property type="term" value="F:transmembrane transporter activity"/>
    <property type="evidence" value="ECO:0007669"/>
    <property type="project" value="InterPro"/>
</dbReference>
<dbReference type="GO" id="GO:0005886">
    <property type="term" value="C:plasma membrane"/>
    <property type="evidence" value="ECO:0007669"/>
    <property type="project" value="UniProtKB-SubCell"/>
</dbReference>
<dbReference type="InterPro" id="IPR011701">
    <property type="entry name" value="MFS"/>
</dbReference>
<evidence type="ECO:0000256" key="2">
    <source>
        <dbReference type="ARBA" id="ARBA00022475"/>
    </source>
</evidence>
<sequence>MPSMGLVELARFITGLPHGALFGVSALVAASLVERARRGRAVGRVLSGIAMSTVIGAPFSTFAAIHLGWRTAYLLIGLAGCVIFAGLWRYLPSDPPRAGRSALSELTAFRRPQVLLTLLTCAVGFGGMFGAYTFLTAILTHVLHLPGWAVMAYMIVWGCGMLAGTHIGAFMVDRNLDLTAIGALVGTTFAMMAFAGLVNHPWGLLVDVFVLPAFMIALGPAMQTRLMDVAGDAQTLAASLNHSAFNTANAVGAALGSVLLEAGYGYSAIGWSGAALSVAGLCVFLFTISLARREAASASLR</sequence>
<accession>A0A511AXP6</accession>
<dbReference type="AlphaFoldDB" id="A0A511AXP6"/>
<evidence type="ECO:0000256" key="5">
    <source>
        <dbReference type="ARBA" id="ARBA00023136"/>
    </source>
</evidence>
<dbReference type="Pfam" id="PF07690">
    <property type="entry name" value="MFS_1"/>
    <property type="match status" value="1"/>
</dbReference>
<feature type="transmembrane region" description="Helical" evidence="6">
    <location>
        <begin position="176"/>
        <end position="196"/>
    </location>
</feature>
<dbReference type="SUPFAM" id="SSF103473">
    <property type="entry name" value="MFS general substrate transporter"/>
    <property type="match status" value="1"/>
</dbReference>
<evidence type="ECO:0000256" key="1">
    <source>
        <dbReference type="ARBA" id="ARBA00004651"/>
    </source>
</evidence>
<dbReference type="PROSITE" id="PS50850">
    <property type="entry name" value="MFS"/>
    <property type="match status" value="1"/>
</dbReference>
<feature type="transmembrane region" description="Helical" evidence="6">
    <location>
        <begin position="12"/>
        <end position="33"/>
    </location>
</feature>
<feature type="transmembrane region" description="Helical" evidence="6">
    <location>
        <begin position="45"/>
        <end position="65"/>
    </location>
</feature>
<feature type="transmembrane region" description="Helical" evidence="6">
    <location>
        <begin position="243"/>
        <end position="262"/>
    </location>
</feature>
<feature type="transmembrane region" description="Helical" evidence="6">
    <location>
        <begin position="114"/>
        <end position="139"/>
    </location>
</feature>
<gene>
    <name evidence="8" type="ORF">GWA01_01620</name>
</gene>
<feature type="transmembrane region" description="Helical" evidence="6">
    <location>
        <begin position="71"/>
        <end position="91"/>
    </location>
</feature>
<feature type="transmembrane region" description="Helical" evidence="6">
    <location>
        <begin position="202"/>
        <end position="222"/>
    </location>
</feature>
<comment type="subcellular location">
    <subcellularLocation>
        <location evidence="1">Cell membrane</location>
        <topology evidence="1">Multi-pass membrane protein</topology>
    </subcellularLocation>
</comment>